<dbReference type="EMBL" id="FOHI01000010">
    <property type="protein sequence ID" value="SET60887.1"/>
    <property type="molecule type" value="Genomic_DNA"/>
</dbReference>
<dbReference type="InterPro" id="IPR050808">
    <property type="entry name" value="Phage_Integrase"/>
</dbReference>
<dbReference type="Gene3D" id="1.10.150.130">
    <property type="match status" value="1"/>
</dbReference>
<comment type="similarity">
    <text evidence="1">Belongs to the 'phage' integrase family.</text>
</comment>
<evidence type="ECO:0000313" key="8">
    <source>
        <dbReference type="EMBL" id="SET60887.1"/>
    </source>
</evidence>
<dbReference type="PROSITE" id="PS51900">
    <property type="entry name" value="CB"/>
    <property type="match status" value="1"/>
</dbReference>
<keyword evidence="4" id="KW-0233">DNA recombination</keyword>
<organism evidence="8 9">
    <name type="scientific">Nitrosospira multiformis</name>
    <dbReference type="NCBI Taxonomy" id="1231"/>
    <lineage>
        <taxon>Bacteria</taxon>
        <taxon>Pseudomonadati</taxon>
        <taxon>Pseudomonadota</taxon>
        <taxon>Betaproteobacteria</taxon>
        <taxon>Nitrosomonadales</taxon>
        <taxon>Nitrosomonadaceae</taxon>
        <taxon>Nitrosospira</taxon>
    </lineage>
</organism>
<reference evidence="8 9" key="1">
    <citation type="submission" date="2016-10" db="EMBL/GenBank/DDBJ databases">
        <authorList>
            <person name="de Groot N.N."/>
        </authorList>
    </citation>
    <scope>NUCLEOTIDE SEQUENCE [LARGE SCALE GENOMIC DNA]</scope>
    <source>
        <strain evidence="8 9">Nl7</strain>
    </source>
</reference>
<gene>
    <name evidence="8" type="ORF">SAMN05216412_11019</name>
</gene>
<dbReference type="Proteomes" id="UP000183339">
    <property type="component" value="Unassembled WGS sequence"/>
</dbReference>
<dbReference type="InterPro" id="IPR038488">
    <property type="entry name" value="Integrase_DNA-bd_sf"/>
</dbReference>
<feature type="domain" description="Core-binding (CB)" evidence="7">
    <location>
        <begin position="98"/>
        <end position="178"/>
    </location>
</feature>
<evidence type="ECO:0000313" key="9">
    <source>
        <dbReference type="Proteomes" id="UP000183339"/>
    </source>
</evidence>
<dbReference type="SUPFAM" id="SSF56349">
    <property type="entry name" value="DNA breaking-rejoining enzymes"/>
    <property type="match status" value="1"/>
</dbReference>
<feature type="domain" description="Tyr recombinase" evidence="6">
    <location>
        <begin position="198"/>
        <end position="370"/>
    </location>
</feature>
<dbReference type="AlphaFoldDB" id="A0A1I0FTJ4"/>
<sequence length="399" mass="44602">MAKFNFTKAAIDRLPVPDKGWSYHYDLKVQGLGIGIGKSGKKTFILYRKINGRPERVTLGPYPGLTIEQARGKASEMNAAIANGANPAEVKRGRDAELTFGELFNQYIERHAKQNKSTWQEDQQRFRQYLEGPLSRKKISQINRQIVASIHSDITLAGHPVVANRVLALISSIYGWAVSAGLLEANPVKGIKRNKERSRDRFLQGDELPRFFQALGEETNETMRDYFLLSLLTGARRANMLAMCWADINLERAEWRLKTTKNETPQTVTLSPQAVEVLRNRMPPDPSGFVFPGKGQTGHLTEPKKGWARVLHRAGLSDLRIHDLRRTLGSWQAKQGASLAIIGKSLNHKNQNTTAIYARLDLDPVRDSVNAATNAMLVAGGLKADVNVVKFNRNKVTLE</sequence>
<dbReference type="InterPro" id="IPR044068">
    <property type="entry name" value="CB"/>
</dbReference>
<evidence type="ECO:0000256" key="2">
    <source>
        <dbReference type="ARBA" id="ARBA00022908"/>
    </source>
</evidence>
<dbReference type="GO" id="GO:0003677">
    <property type="term" value="F:DNA binding"/>
    <property type="evidence" value="ECO:0007669"/>
    <property type="project" value="UniProtKB-UniRule"/>
</dbReference>
<evidence type="ECO:0000256" key="4">
    <source>
        <dbReference type="ARBA" id="ARBA00023172"/>
    </source>
</evidence>
<evidence type="ECO:0000256" key="1">
    <source>
        <dbReference type="ARBA" id="ARBA00008857"/>
    </source>
</evidence>
<dbReference type="GO" id="GO:0015074">
    <property type="term" value="P:DNA integration"/>
    <property type="evidence" value="ECO:0007669"/>
    <property type="project" value="UniProtKB-KW"/>
</dbReference>
<proteinExistence type="inferred from homology"/>
<name>A0A1I0FTJ4_9PROT</name>
<dbReference type="InterPro" id="IPR002104">
    <property type="entry name" value="Integrase_catalytic"/>
</dbReference>
<evidence type="ECO:0000256" key="3">
    <source>
        <dbReference type="ARBA" id="ARBA00023125"/>
    </source>
</evidence>
<evidence type="ECO:0000259" key="6">
    <source>
        <dbReference type="PROSITE" id="PS51898"/>
    </source>
</evidence>
<accession>A0A1I0FTJ4</accession>
<dbReference type="InterPro" id="IPR053876">
    <property type="entry name" value="Phage_int_M"/>
</dbReference>
<dbReference type="InterPro" id="IPR013762">
    <property type="entry name" value="Integrase-like_cat_sf"/>
</dbReference>
<evidence type="ECO:0000259" key="7">
    <source>
        <dbReference type="PROSITE" id="PS51900"/>
    </source>
</evidence>
<keyword evidence="2" id="KW-0229">DNA integration</keyword>
<dbReference type="Pfam" id="PF00589">
    <property type="entry name" value="Phage_integrase"/>
    <property type="match status" value="1"/>
</dbReference>
<dbReference type="PROSITE" id="PS51898">
    <property type="entry name" value="TYR_RECOMBINASE"/>
    <property type="match status" value="1"/>
</dbReference>
<dbReference type="RefSeq" id="WP_074709081.1">
    <property type="nucleotide sequence ID" value="NZ_FOHI01000010.1"/>
</dbReference>
<dbReference type="InterPro" id="IPR011010">
    <property type="entry name" value="DNA_brk_join_enz"/>
</dbReference>
<dbReference type="PANTHER" id="PTHR30629:SF2">
    <property type="entry name" value="PROPHAGE INTEGRASE INTS-RELATED"/>
    <property type="match status" value="1"/>
</dbReference>
<dbReference type="OrthoDB" id="662444at2"/>
<dbReference type="Pfam" id="PF22022">
    <property type="entry name" value="Phage_int_M"/>
    <property type="match status" value="1"/>
</dbReference>
<dbReference type="Pfam" id="PF13356">
    <property type="entry name" value="Arm-DNA-bind_3"/>
    <property type="match status" value="1"/>
</dbReference>
<keyword evidence="3 5" id="KW-0238">DNA-binding</keyword>
<dbReference type="InterPro" id="IPR025166">
    <property type="entry name" value="Integrase_DNA_bind_dom"/>
</dbReference>
<dbReference type="GO" id="GO:0006310">
    <property type="term" value="P:DNA recombination"/>
    <property type="evidence" value="ECO:0007669"/>
    <property type="project" value="UniProtKB-KW"/>
</dbReference>
<dbReference type="CDD" id="cd00796">
    <property type="entry name" value="INT_Rci_Hp1_C"/>
    <property type="match status" value="1"/>
</dbReference>
<dbReference type="PANTHER" id="PTHR30629">
    <property type="entry name" value="PROPHAGE INTEGRASE"/>
    <property type="match status" value="1"/>
</dbReference>
<protein>
    <submittedName>
        <fullName evidence="8">Site-specific recombinase XerD</fullName>
    </submittedName>
</protein>
<dbReference type="Gene3D" id="3.30.160.390">
    <property type="entry name" value="Integrase, DNA-binding domain"/>
    <property type="match status" value="1"/>
</dbReference>
<dbReference type="Gene3D" id="1.10.443.10">
    <property type="entry name" value="Intergrase catalytic core"/>
    <property type="match status" value="1"/>
</dbReference>
<evidence type="ECO:0000256" key="5">
    <source>
        <dbReference type="PROSITE-ProRule" id="PRU01248"/>
    </source>
</evidence>
<dbReference type="InterPro" id="IPR010998">
    <property type="entry name" value="Integrase_recombinase_N"/>
</dbReference>